<dbReference type="PROSITE" id="PS50294">
    <property type="entry name" value="WD_REPEATS_REGION"/>
    <property type="match status" value="1"/>
</dbReference>
<dbReference type="PANTHER" id="PTHR19879:SF9">
    <property type="entry name" value="TRANSCRIPTION INITIATION FACTOR TFIID SUBUNIT 5"/>
    <property type="match status" value="1"/>
</dbReference>
<evidence type="ECO:0000313" key="2">
    <source>
        <dbReference type="EMBL" id="SBO97284.1"/>
    </source>
</evidence>
<gene>
    <name evidence="2" type="ORF">BN4615_P6800</name>
</gene>
<dbReference type="RefSeq" id="WP_225266058.1">
    <property type="nucleotide sequence ID" value="NZ_CP084058.1"/>
</dbReference>
<dbReference type="Gene3D" id="2.130.10.10">
    <property type="entry name" value="YVTN repeat-like/Quinoprotein amine dehydrogenase"/>
    <property type="match status" value="2"/>
</dbReference>
<reference evidence="2" key="1">
    <citation type="submission" date="2016-04" db="EMBL/GenBank/DDBJ databases">
        <authorList>
            <person name="Evans L.H."/>
            <person name="Alamgir A."/>
            <person name="Owens N."/>
            <person name="Weber N.D."/>
            <person name="Virtaneva K."/>
            <person name="Barbian K."/>
            <person name="Babar A."/>
            <person name="Rosenke K."/>
        </authorList>
    </citation>
    <scope>NUCLEOTIDE SEQUENCE</scope>
    <source>
        <strain evidence="2">Nono1</strain>
    </source>
</reference>
<sequence length="243" mass="24917">MAGAALVLAAAAVLTYLGLTSSRDRSAGGGGAPFRPTTTITGLNGPLDAMTFSQGGKLLITVGHDDHQVRRWNVVTGEEMSAFTLKFSGDGTLLATSGSYYDTTRLWDVAEGRSRPNLPMESGNLVGASAFSPDGARLATVRGTDPGNRVQVWEVADGKNLGTLSSAGRTFSALGFAPDGRVLAAGAGPEAGSDGVLVRDVLNGELEAVFPGHTGPLLLTFSQDGRTLAAAGADGTVRLWPIT</sequence>
<dbReference type="Pfam" id="PF00400">
    <property type="entry name" value="WD40"/>
    <property type="match status" value="2"/>
</dbReference>
<name>A0A1M4EES3_9ACTN</name>
<dbReference type="InterPro" id="IPR001680">
    <property type="entry name" value="WD40_rpt"/>
</dbReference>
<feature type="repeat" description="WD" evidence="1">
    <location>
        <begin position="219"/>
        <end position="243"/>
    </location>
</feature>
<evidence type="ECO:0000256" key="1">
    <source>
        <dbReference type="PROSITE-ProRule" id="PRU00221"/>
    </source>
</evidence>
<organism evidence="2">
    <name type="scientific">Nonomuraea gerenzanensis</name>
    <dbReference type="NCBI Taxonomy" id="93944"/>
    <lineage>
        <taxon>Bacteria</taxon>
        <taxon>Bacillati</taxon>
        <taxon>Actinomycetota</taxon>
        <taxon>Actinomycetes</taxon>
        <taxon>Streptosporangiales</taxon>
        <taxon>Streptosporangiaceae</taxon>
        <taxon>Nonomuraea</taxon>
    </lineage>
</organism>
<keyword evidence="1" id="KW-0853">WD repeat</keyword>
<proteinExistence type="predicted"/>
<dbReference type="EMBL" id="LT559118">
    <property type="protein sequence ID" value="SBO97284.1"/>
    <property type="molecule type" value="Genomic_DNA"/>
</dbReference>
<accession>A0A1M4EES3</accession>
<dbReference type="AlphaFoldDB" id="A0A1M4EES3"/>
<protein>
    <submittedName>
        <fullName evidence="2">WD-40 repeat protein</fullName>
    </submittedName>
</protein>
<dbReference type="SMART" id="SM00320">
    <property type="entry name" value="WD40"/>
    <property type="match status" value="3"/>
</dbReference>
<dbReference type="SUPFAM" id="SSF50960">
    <property type="entry name" value="TolB, C-terminal domain"/>
    <property type="match status" value="1"/>
</dbReference>
<dbReference type="PROSITE" id="PS50082">
    <property type="entry name" value="WD_REPEATS_2"/>
    <property type="match status" value="1"/>
</dbReference>
<dbReference type="PANTHER" id="PTHR19879">
    <property type="entry name" value="TRANSCRIPTION INITIATION FACTOR TFIID"/>
    <property type="match status" value="1"/>
</dbReference>
<dbReference type="InterPro" id="IPR015943">
    <property type="entry name" value="WD40/YVTN_repeat-like_dom_sf"/>
</dbReference>